<proteinExistence type="predicted"/>
<reference evidence="2 3" key="1">
    <citation type="submission" date="2024-11" db="EMBL/GenBank/DDBJ databases">
        <title>Chromosome-level genome assembly of the freshwater bivalve Anodonta woodiana.</title>
        <authorList>
            <person name="Chen X."/>
        </authorList>
    </citation>
    <scope>NUCLEOTIDE SEQUENCE [LARGE SCALE GENOMIC DNA]</scope>
    <source>
        <strain evidence="2">MN2024</strain>
        <tissue evidence="2">Gills</tissue>
    </source>
</reference>
<dbReference type="PROSITE" id="PS50181">
    <property type="entry name" value="FBOX"/>
    <property type="match status" value="1"/>
</dbReference>
<dbReference type="AlphaFoldDB" id="A0ABD3VDF7"/>
<keyword evidence="3" id="KW-1185">Reference proteome</keyword>
<protein>
    <recommendedName>
        <fullName evidence="1">F-box domain-containing protein</fullName>
    </recommendedName>
</protein>
<evidence type="ECO:0000313" key="2">
    <source>
        <dbReference type="EMBL" id="KAL3859587.1"/>
    </source>
</evidence>
<evidence type="ECO:0000313" key="3">
    <source>
        <dbReference type="Proteomes" id="UP001634394"/>
    </source>
</evidence>
<name>A0ABD3VDF7_SINWO</name>
<dbReference type="Proteomes" id="UP001634394">
    <property type="component" value="Unassembled WGS sequence"/>
</dbReference>
<feature type="domain" description="F-box" evidence="1">
    <location>
        <begin position="44"/>
        <end position="91"/>
    </location>
</feature>
<comment type="caution">
    <text evidence="2">The sequence shown here is derived from an EMBL/GenBank/DDBJ whole genome shotgun (WGS) entry which is preliminary data.</text>
</comment>
<dbReference type="InterPro" id="IPR001810">
    <property type="entry name" value="F-box_dom"/>
</dbReference>
<dbReference type="Pfam" id="PF12937">
    <property type="entry name" value="F-box-like"/>
    <property type="match status" value="1"/>
</dbReference>
<dbReference type="EMBL" id="JBJQND010000012">
    <property type="protein sequence ID" value="KAL3859587.1"/>
    <property type="molecule type" value="Genomic_DNA"/>
</dbReference>
<feature type="non-terminal residue" evidence="2">
    <location>
        <position position="169"/>
    </location>
</feature>
<accession>A0ABD3VDF7</accession>
<dbReference type="InterPro" id="IPR036047">
    <property type="entry name" value="F-box-like_dom_sf"/>
</dbReference>
<gene>
    <name evidence="2" type="ORF">ACJMK2_009801</name>
</gene>
<dbReference type="SMART" id="SM00256">
    <property type="entry name" value="FBOX"/>
    <property type="match status" value="1"/>
</dbReference>
<dbReference type="SUPFAM" id="SSF81383">
    <property type="entry name" value="F-box domain"/>
    <property type="match status" value="1"/>
</dbReference>
<dbReference type="Gene3D" id="3.80.10.10">
    <property type="entry name" value="Ribonuclease Inhibitor"/>
    <property type="match status" value="1"/>
</dbReference>
<evidence type="ECO:0000259" key="1">
    <source>
        <dbReference type="PROSITE" id="PS50181"/>
    </source>
</evidence>
<sequence>MSKRILKYLNKSNFGGVRIRGIKRKPNQHYVYDIAIQCFDFQEGLHFNQLPAQLILEIFKYLCAYELLRKVGLVCKYWYNLCRDRALWKSITWNGSQRTLGYLLQLTKYQVHELVLTNDLVTYSENELACLLKECTHLKCLKLPPNACRELFQRELPGTNVIIGRIPNS</sequence>
<organism evidence="2 3">
    <name type="scientific">Sinanodonta woodiana</name>
    <name type="common">Chinese pond mussel</name>
    <name type="synonym">Anodonta woodiana</name>
    <dbReference type="NCBI Taxonomy" id="1069815"/>
    <lineage>
        <taxon>Eukaryota</taxon>
        <taxon>Metazoa</taxon>
        <taxon>Spiralia</taxon>
        <taxon>Lophotrochozoa</taxon>
        <taxon>Mollusca</taxon>
        <taxon>Bivalvia</taxon>
        <taxon>Autobranchia</taxon>
        <taxon>Heteroconchia</taxon>
        <taxon>Palaeoheterodonta</taxon>
        <taxon>Unionida</taxon>
        <taxon>Unionoidea</taxon>
        <taxon>Unionidae</taxon>
        <taxon>Unioninae</taxon>
        <taxon>Sinanodonta</taxon>
    </lineage>
</organism>
<dbReference type="InterPro" id="IPR032675">
    <property type="entry name" value="LRR_dom_sf"/>
</dbReference>